<feature type="non-terminal residue" evidence="1">
    <location>
        <position position="61"/>
    </location>
</feature>
<organism evidence="1 2">
    <name type="scientific">Xanthomonas arboricola pv. pruni str. MAFF 311562</name>
    <dbReference type="NCBI Taxonomy" id="1414836"/>
    <lineage>
        <taxon>Bacteria</taxon>
        <taxon>Pseudomonadati</taxon>
        <taxon>Pseudomonadota</taxon>
        <taxon>Gammaproteobacteria</taxon>
        <taxon>Lysobacterales</taxon>
        <taxon>Lysobacteraceae</taxon>
        <taxon>Xanthomonas</taxon>
    </lineage>
</organism>
<dbReference type="Proteomes" id="UP000019143">
    <property type="component" value="Unassembled WGS sequence"/>
</dbReference>
<evidence type="ECO:0000313" key="2">
    <source>
        <dbReference type="Proteomes" id="UP000019143"/>
    </source>
</evidence>
<dbReference type="AlphaFoldDB" id="W4RY41"/>
<evidence type="ECO:0000313" key="1">
    <source>
        <dbReference type="EMBL" id="GAE49047.1"/>
    </source>
</evidence>
<reference evidence="1 2" key="1">
    <citation type="submission" date="2014-01" db="EMBL/GenBank/DDBJ databases">
        <title>Genome sequence and analysis of Xanthomonas arboricola pv. pruni.</title>
        <authorList>
            <person name="Fujikawa T."/>
            <person name="Nakazono-Nagaoka E."/>
        </authorList>
    </citation>
    <scope>NUCLEOTIDE SEQUENCE [LARGE SCALE GENOMIC DNA]</scope>
    <source>
        <strain evidence="2">MAFF 311562</strain>
    </source>
</reference>
<comment type="caution">
    <text evidence="1">The sequence shown here is derived from an EMBL/GenBank/DDBJ whole genome shotgun (WGS) entry which is preliminary data.</text>
</comment>
<accession>W4RY41</accession>
<protein>
    <submittedName>
        <fullName evidence="1">Uncharacterized protein</fullName>
    </submittedName>
</protein>
<dbReference type="EMBL" id="BAVB01000083">
    <property type="protein sequence ID" value="GAE49047.1"/>
    <property type="molecule type" value="Genomic_DNA"/>
</dbReference>
<gene>
    <name evidence="1" type="ORF">XPU_0579</name>
</gene>
<name>W4RY41_9XANT</name>
<sequence>MGQIKILLHNNSTAISTDLWITAVPGADAGAGEGRAMRRDAKNRAKSVVFQCFSSYGYGVP</sequence>
<proteinExistence type="predicted"/>